<reference evidence="3 4" key="1">
    <citation type="submission" date="2020-12" db="EMBL/GenBank/DDBJ databases">
        <title>Pseudomonas schmalbachii sp. nov. isolated from millipede gut.</title>
        <authorList>
            <person name="Shelomi M."/>
        </authorList>
    </citation>
    <scope>NUCLEOTIDE SEQUENCE [LARGE SCALE GENOMIC DNA]</scope>
    <source>
        <strain evidence="3 4">Milli4</strain>
    </source>
</reference>
<protein>
    <submittedName>
        <fullName evidence="3">DUF4124 domain-containing protein</fullName>
    </submittedName>
</protein>
<accession>A0ABS3TNL5</accession>
<gene>
    <name evidence="3" type="ORF">JFY56_07035</name>
</gene>
<evidence type="ECO:0000259" key="2">
    <source>
        <dbReference type="Pfam" id="PF13511"/>
    </source>
</evidence>
<name>A0ABS3TNL5_9PSED</name>
<comment type="caution">
    <text evidence="3">The sequence shown here is derived from an EMBL/GenBank/DDBJ whole genome shotgun (WGS) entry which is preliminary data.</text>
</comment>
<evidence type="ECO:0000313" key="4">
    <source>
        <dbReference type="Proteomes" id="UP000669060"/>
    </source>
</evidence>
<keyword evidence="4" id="KW-1185">Reference proteome</keyword>
<dbReference type="Pfam" id="PF13511">
    <property type="entry name" value="DUF4124"/>
    <property type="match status" value="1"/>
</dbReference>
<dbReference type="EMBL" id="JAELYA010000002">
    <property type="protein sequence ID" value="MBO3274973.1"/>
    <property type="molecule type" value="Genomic_DNA"/>
</dbReference>
<feature type="signal peptide" evidence="1">
    <location>
        <begin position="1"/>
        <end position="17"/>
    </location>
</feature>
<evidence type="ECO:0000256" key="1">
    <source>
        <dbReference type="SAM" id="SignalP"/>
    </source>
</evidence>
<keyword evidence="1" id="KW-0732">Signal</keyword>
<proteinExistence type="predicted"/>
<dbReference type="RefSeq" id="WP_208312819.1">
    <property type="nucleotide sequence ID" value="NZ_JAELYA010000002.1"/>
</dbReference>
<dbReference type="InterPro" id="IPR025392">
    <property type="entry name" value="DUF4124"/>
</dbReference>
<evidence type="ECO:0000313" key="3">
    <source>
        <dbReference type="EMBL" id="MBO3274973.1"/>
    </source>
</evidence>
<sequence>MRILCLCAWVFPLVAVADIYRWTDAEGKLHFGETPPAGAQRVEVKPQVVERDAATREREERTRQFYQARRDEQVAVAQRAAEQQARVATQCRRWHDDLARLSQGGRYYSKEANGERTYFSDAQIDTARRELTSRLASNCP</sequence>
<dbReference type="Proteomes" id="UP000669060">
    <property type="component" value="Unassembled WGS sequence"/>
</dbReference>
<feature type="domain" description="DUF4124" evidence="2">
    <location>
        <begin position="6"/>
        <end position="50"/>
    </location>
</feature>
<organism evidence="3 4">
    <name type="scientific">Pseudomonas schmalbachii</name>
    <dbReference type="NCBI Taxonomy" id="2816993"/>
    <lineage>
        <taxon>Bacteria</taxon>
        <taxon>Pseudomonadati</taxon>
        <taxon>Pseudomonadota</taxon>
        <taxon>Gammaproteobacteria</taxon>
        <taxon>Pseudomonadales</taxon>
        <taxon>Pseudomonadaceae</taxon>
        <taxon>Pseudomonas</taxon>
    </lineage>
</organism>
<feature type="chain" id="PRO_5047251181" evidence="1">
    <location>
        <begin position="18"/>
        <end position="140"/>
    </location>
</feature>